<dbReference type="Pfam" id="PF23486">
    <property type="entry name" value="Ig_TMEM132_5th"/>
    <property type="match status" value="1"/>
</dbReference>
<evidence type="ECO:0000259" key="7">
    <source>
        <dbReference type="Pfam" id="PF23486"/>
    </source>
</evidence>
<evidence type="ECO:0000256" key="4">
    <source>
        <dbReference type="ARBA" id="ARBA00022989"/>
    </source>
</evidence>
<proteinExistence type="inferred from homology"/>
<feature type="domain" description="Transmembrane protein family 132 fourth" evidence="6">
    <location>
        <begin position="19"/>
        <end position="61"/>
    </location>
</feature>
<evidence type="ECO:0000313" key="8">
    <source>
        <dbReference type="EMBL" id="CAD7404586.1"/>
    </source>
</evidence>
<keyword evidence="3" id="KW-0812">Transmembrane</keyword>
<dbReference type="InterPro" id="IPR031437">
    <property type="entry name" value="Ig_TMEM132_4th"/>
</dbReference>
<evidence type="ECO:0000256" key="1">
    <source>
        <dbReference type="ARBA" id="ARBA00004479"/>
    </source>
</evidence>
<dbReference type="EMBL" id="OC319204">
    <property type="protein sequence ID" value="CAD7404586.1"/>
    <property type="molecule type" value="Genomic_DNA"/>
</dbReference>
<evidence type="ECO:0000256" key="2">
    <source>
        <dbReference type="ARBA" id="ARBA00006166"/>
    </source>
</evidence>
<evidence type="ECO:0000259" key="6">
    <source>
        <dbReference type="Pfam" id="PF16070"/>
    </source>
</evidence>
<organism evidence="8">
    <name type="scientific">Timema cristinae</name>
    <name type="common">Walking stick</name>
    <dbReference type="NCBI Taxonomy" id="61476"/>
    <lineage>
        <taxon>Eukaryota</taxon>
        <taxon>Metazoa</taxon>
        <taxon>Ecdysozoa</taxon>
        <taxon>Arthropoda</taxon>
        <taxon>Hexapoda</taxon>
        <taxon>Insecta</taxon>
        <taxon>Pterygota</taxon>
        <taxon>Neoptera</taxon>
        <taxon>Polyneoptera</taxon>
        <taxon>Phasmatodea</taxon>
        <taxon>Timematodea</taxon>
        <taxon>Timematoidea</taxon>
        <taxon>Timematidae</taxon>
        <taxon>Timema</taxon>
    </lineage>
</organism>
<dbReference type="InterPro" id="IPR026307">
    <property type="entry name" value="TMEM132"/>
</dbReference>
<accession>A0A7R9CY46</accession>
<gene>
    <name evidence="8" type="ORF">TCEB3V08_LOCUS7569</name>
</gene>
<dbReference type="GO" id="GO:0016020">
    <property type="term" value="C:membrane"/>
    <property type="evidence" value="ECO:0007669"/>
    <property type="project" value="UniProtKB-SubCell"/>
</dbReference>
<keyword evidence="5" id="KW-0472">Membrane</keyword>
<evidence type="ECO:0000256" key="3">
    <source>
        <dbReference type="ARBA" id="ARBA00022692"/>
    </source>
</evidence>
<evidence type="ECO:0000256" key="5">
    <source>
        <dbReference type="ARBA" id="ARBA00023136"/>
    </source>
</evidence>
<comment type="subcellular location">
    <subcellularLocation>
        <location evidence="1">Membrane</location>
        <topology evidence="1">Single-pass type I membrane protein</topology>
    </subcellularLocation>
</comment>
<feature type="domain" description="Transmembrane protein TMEM132 fifth" evidence="7">
    <location>
        <begin position="65"/>
        <end position="141"/>
    </location>
</feature>
<dbReference type="PANTHER" id="PTHR13388">
    <property type="entry name" value="DETONATOR, ISOFORM E"/>
    <property type="match status" value="1"/>
</dbReference>
<keyword evidence="4" id="KW-1133">Transmembrane helix</keyword>
<dbReference type="Pfam" id="PF16070">
    <property type="entry name" value="Ig_TMEM132_4th"/>
    <property type="match status" value="1"/>
</dbReference>
<protein>
    <submittedName>
        <fullName evidence="8">Uncharacterized protein</fullName>
    </submittedName>
</protein>
<dbReference type="AlphaFoldDB" id="A0A7R9CY46"/>
<reference evidence="8" key="1">
    <citation type="submission" date="2020-11" db="EMBL/GenBank/DDBJ databases">
        <authorList>
            <person name="Tran Van P."/>
        </authorList>
    </citation>
    <scope>NUCLEOTIDE SEQUENCE</scope>
</reference>
<sequence length="262" mass="29794">MHHGWQRKPYGGYVLLFRRVSSSCSSVYVDGSEIRGSSNASVLVKYGTYTGLAKFTVWMPEFPLEVNVADFRLSQVKGWKVPGDHTSSVKMKRSLDDLHGNRGSTYRGWGDSGAVSPDDLNGVDPDRHFSCRIRFQQSPVEWEIQVLQPVEEVLRLDLLVGLLVVVLGQSYLIFPLVPELILIRVDSLQQFLEHCQDLLRVFVGHCYLVLFVASELDDFVFARFLAKDHDSGSERYFVSRRTSLRVTDLVLSLLQSVRPQDR</sequence>
<comment type="similarity">
    <text evidence="2">Belongs to the TMEM132 family.</text>
</comment>
<name>A0A7R9CY46_TIMCR</name>
<dbReference type="InterPro" id="IPR055423">
    <property type="entry name" value="Ig_TMEM132_5th"/>
</dbReference>
<dbReference type="PANTHER" id="PTHR13388:SF11">
    <property type="entry name" value="DETONATOR, ISOFORM E"/>
    <property type="match status" value="1"/>
</dbReference>